<evidence type="ECO:0000313" key="2">
    <source>
        <dbReference type="EMBL" id="ELZ35322.1"/>
    </source>
</evidence>
<accession>M0DKS6</accession>
<organism evidence="2 3">
    <name type="scientific">Halogeometricum pallidum JCM 14848</name>
    <dbReference type="NCBI Taxonomy" id="1227487"/>
    <lineage>
        <taxon>Archaea</taxon>
        <taxon>Methanobacteriati</taxon>
        <taxon>Methanobacteriota</taxon>
        <taxon>Stenosarchaea group</taxon>
        <taxon>Halobacteria</taxon>
        <taxon>Halobacteriales</taxon>
        <taxon>Haloferacaceae</taxon>
        <taxon>Halogeometricum</taxon>
    </lineage>
</organism>
<name>M0DKS6_HALPD</name>
<protein>
    <submittedName>
        <fullName evidence="2">Uncharacterized protein</fullName>
    </submittedName>
</protein>
<gene>
    <name evidence="2" type="ORF">C474_00190</name>
</gene>
<comment type="caution">
    <text evidence="2">The sequence shown here is derived from an EMBL/GenBank/DDBJ whole genome shotgun (WGS) entry which is preliminary data.</text>
</comment>
<dbReference type="eggNOG" id="ENOG502N64R">
    <property type="taxonomic scope" value="Archaea"/>
</dbReference>
<feature type="transmembrane region" description="Helical" evidence="1">
    <location>
        <begin position="130"/>
        <end position="151"/>
    </location>
</feature>
<keyword evidence="1" id="KW-0472">Membrane</keyword>
<reference evidence="2 3" key="1">
    <citation type="journal article" date="2014" name="PLoS Genet.">
        <title>Phylogenetically driven sequencing of extremely halophilic archaea reveals strategies for static and dynamic osmo-response.</title>
        <authorList>
            <person name="Becker E.A."/>
            <person name="Seitzer P.M."/>
            <person name="Tritt A."/>
            <person name="Larsen D."/>
            <person name="Krusor M."/>
            <person name="Yao A.I."/>
            <person name="Wu D."/>
            <person name="Madern D."/>
            <person name="Eisen J.A."/>
            <person name="Darling A.E."/>
            <person name="Facciotti M.T."/>
        </authorList>
    </citation>
    <scope>NUCLEOTIDE SEQUENCE [LARGE SCALE GENOMIC DNA]</scope>
    <source>
        <strain evidence="2 3">JCM 14848</strain>
    </source>
</reference>
<feature type="transmembrane region" description="Helical" evidence="1">
    <location>
        <begin position="102"/>
        <end position="124"/>
    </location>
</feature>
<dbReference type="AlphaFoldDB" id="M0DKS6"/>
<dbReference type="InParanoid" id="M0DKS6"/>
<evidence type="ECO:0000256" key="1">
    <source>
        <dbReference type="SAM" id="Phobius"/>
    </source>
</evidence>
<feature type="transmembrane region" description="Helical" evidence="1">
    <location>
        <begin position="70"/>
        <end position="90"/>
    </location>
</feature>
<proteinExistence type="predicted"/>
<dbReference type="EMBL" id="AOIV01000001">
    <property type="protein sequence ID" value="ELZ35322.1"/>
    <property type="molecule type" value="Genomic_DNA"/>
</dbReference>
<keyword evidence="3" id="KW-1185">Reference proteome</keyword>
<evidence type="ECO:0000313" key="3">
    <source>
        <dbReference type="Proteomes" id="UP000011513"/>
    </source>
</evidence>
<sequence>MTAPRWCETVRRAAPLAFVRDWVAGTAAIGALYLLMRVPFHPTQIPGYLLVVGFDVLEATLGSTGTRYPLWFAAYLSGLGAAGAVVSRVLRTLAVRTDVSGWRVGVAGGCVVVGAGALAFALFVSARVGVVSVLLTGGTALALFAVAGLFLRFGA</sequence>
<dbReference type="Proteomes" id="UP000011513">
    <property type="component" value="Unassembled WGS sequence"/>
</dbReference>
<feature type="transmembrane region" description="Helical" evidence="1">
    <location>
        <begin position="21"/>
        <end position="40"/>
    </location>
</feature>
<keyword evidence="1" id="KW-1133">Transmembrane helix</keyword>
<keyword evidence="1" id="KW-0812">Transmembrane</keyword>